<dbReference type="Pfam" id="PF16187">
    <property type="entry name" value="Peptidase_M16_M"/>
    <property type="match status" value="1"/>
</dbReference>
<feature type="domain" description="Peptidase M16 middle/third" evidence="11">
    <location>
        <begin position="547"/>
        <end position="833"/>
    </location>
</feature>
<evidence type="ECO:0000313" key="13">
    <source>
        <dbReference type="Proteomes" id="UP000092445"/>
    </source>
</evidence>
<evidence type="ECO:0000259" key="10">
    <source>
        <dbReference type="Pfam" id="PF05193"/>
    </source>
</evidence>
<dbReference type="VEuPathDB" id="VectorBase:GPAI040753"/>
<dbReference type="GO" id="GO:0004222">
    <property type="term" value="F:metalloendopeptidase activity"/>
    <property type="evidence" value="ECO:0007669"/>
    <property type="project" value="InterPro"/>
</dbReference>
<dbReference type="InterPro" id="IPR011765">
    <property type="entry name" value="Pept_M16_N"/>
</dbReference>
<dbReference type="FunFam" id="3.30.830.10:FF:000005">
    <property type="entry name" value="nardilysin isoform X1"/>
    <property type="match status" value="1"/>
</dbReference>
<feature type="domain" description="Peptidase M16 C-terminal" evidence="10">
    <location>
        <begin position="837"/>
        <end position="1018"/>
    </location>
</feature>
<feature type="domain" description="Peptidase M16 N-terminal" evidence="9">
    <location>
        <begin position="202"/>
        <end position="329"/>
    </location>
</feature>
<dbReference type="Proteomes" id="UP000092445">
    <property type="component" value="Unassembled WGS sequence"/>
</dbReference>
<dbReference type="Pfam" id="PF00675">
    <property type="entry name" value="Peptidase_M16"/>
    <property type="match status" value="1"/>
</dbReference>
<dbReference type="Gene3D" id="3.30.830.10">
    <property type="entry name" value="Metalloenzyme, LuxS/M16 peptidase-like"/>
    <property type="match status" value="4"/>
</dbReference>
<proteinExistence type="inferred from homology"/>
<comment type="similarity">
    <text evidence="1 7">Belongs to the peptidase M16 family.</text>
</comment>
<dbReference type="GO" id="GO:0006508">
    <property type="term" value="P:proteolysis"/>
    <property type="evidence" value="ECO:0007669"/>
    <property type="project" value="UniProtKB-KW"/>
</dbReference>
<evidence type="ECO:0000256" key="1">
    <source>
        <dbReference type="ARBA" id="ARBA00007261"/>
    </source>
</evidence>
<dbReference type="PANTHER" id="PTHR43690">
    <property type="entry name" value="NARDILYSIN"/>
    <property type="match status" value="1"/>
</dbReference>
<dbReference type="PROSITE" id="PS00143">
    <property type="entry name" value="INSULINASE"/>
    <property type="match status" value="1"/>
</dbReference>
<evidence type="ECO:0008006" key="14">
    <source>
        <dbReference type="Google" id="ProtNLM"/>
    </source>
</evidence>
<dbReference type="GO" id="GO:0046872">
    <property type="term" value="F:metal ion binding"/>
    <property type="evidence" value="ECO:0007669"/>
    <property type="project" value="UniProtKB-KW"/>
</dbReference>
<keyword evidence="4" id="KW-0378">Hydrolase</keyword>
<keyword evidence="13" id="KW-1185">Reference proteome</keyword>
<dbReference type="InterPro" id="IPR011249">
    <property type="entry name" value="Metalloenz_LuxS/M16"/>
</dbReference>
<protein>
    <recommendedName>
        <fullName evidence="14">Nardilysin</fullName>
    </recommendedName>
</protein>
<feature type="domain" description="Peptidase M16 C-terminal" evidence="10">
    <location>
        <begin position="357"/>
        <end position="530"/>
    </location>
</feature>
<evidence type="ECO:0000256" key="8">
    <source>
        <dbReference type="SAM" id="MobiDB-lite"/>
    </source>
</evidence>
<evidence type="ECO:0000259" key="9">
    <source>
        <dbReference type="Pfam" id="PF00675"/>
    </source>
</evidence>
<dbReference type="SUPFAM" id="SSF63411">
    <property type="entry name" value="LuxS/MPP-like metallohydrolase"/>
    <property type="match status" value="4"/>
</dbReference>
<sequence>MFFVRTFQSIFERNSVKVYKRLCKLQDFKLNSKASVNLININIKRTTANIRNYRQYSSFRAFNSGKGESGVFIHQHQQQRINFQFINSHNSNILNYYPLSYCGCRRIANMVIDDESVKYLNIPDKSENDKKLYKTLVLPNDLKVLLISDPSPVPHDGFTSSSYDSTGDSCAEESSTSDEGEDTDCSGTDSADTDSDDSEGDEKLAAVALLVDVGSFSEPPQYQGLAHFLEHMIFMGSKKYPTENAFDAYIKKCGGFDNANTECEETLYYFEVAEKYLDSSLDYFTALLKNPLMLKEAMTRERNSVESEFQQTLHDDEARRDQLLASLANKNFPHNTFTWGNLKSLKEEVDEDELHKTLHEFRERHYSAHRMYLCIQARLPIDEMENLVVKHFSDVPSNNLPGKDFSVYNYRDAFNLDFHTDVFFVKPVENVCKLELTWVLPPVASLYRYKPDHFLAYLMGYEGEGSLCSYLRKNLWALEMIAGVDDSGFDNNSMYSLFNLCIYLTDTGFHHLEDVLAATFAFIKLFSQCGSLKDTYEELQNIEANSFRFASQKAAFDNVQNLVICSKYYPPKDILTGNELYFEYNEEHIQNIIKLLNEFTFNIMITSQQKYDGITYDKKEKWFGTEYTTIKMPEKWVNLWMYSEPMPELFLPKRNRFITNDFHIFWHDEGKPDIPMAPKQILQTDICELWFRQDDKFELPDAFMYFYFISPLIRQSVKNDVICTLYASLVKYRLAEELYPATVAGLSYQFYSAEKGVVLKVNGFNEKLHLLVDIITKAMVSMGEHITKKQFDVFKKQQKKLYFNALIKPKTLNKDIRLSIIENIRFPIIDKYKCIDSISLDEVLEFSKKYTHELYIQALMQGNLIEESAHNVMNSVLTTLNCCNIKETKYIENRTVQLPQGSHYIRCHALNTKDINTVVTNFYQIGPCSVRIESILDLLMMFVEEPLFDNLRTKEQLGYYVSSSVRINYGIASYSITVNSQETKHTASHVDERIEAFRTKMLQILDEMPQEEFDQVHESLMKIKQVVDMSLNEEVARNWGEITCEDYLFDRRRKEVEALRTLTKQEIIDFCLNNERTNLRKLSIQIIGNTNHIKTDARSEQYVEEDNKSADEELFNTLADSLELRFIPKEGDATTIVDITDFKENLHVYPITKTKLDTPIIDPNEQNNRAITPQIDIIEDC</sequence>
<dbReference type="InterPro" id="IPR001431">
    <property type="entry name" value="Pept_M16_Zn_BS"/>
</dbReference>
<evidence type="ECO:0000256" key="3">
    <source>
        <dbReference type="ARBA" id="ARBA00022723"/>
    </source>
</evidence>
<evidence type="ECO:0000256" key="5">
    <source>
        <dbReference type="ARBA" id="ARBA00022833"/>
    </source>
</evidence>
<evidence type="ECO:0000259" key="11">
    <source>
        <dbReference type="Pfam" id="PF16187"/>
    </source>
</evidence>
<dbReference type="STRING" id="7398.A0A1B0AC39"/>
<evidence type="ECO:0000313" key="12">
    <source>
        <dbReference type="EnsemblMetazoa" id="GPAI040753-PA"/>
    </source>
</evidence>
<keyword evidence="6" id="KW-0482">Metalloprotease</keyword>
<name>A0A1B0AC39_GLOPL</name>
<evidence type="ECO:0000256" key="6">
    <source>
        <dbReference type="ARBA" id="ARBA00023049"/>
    </source>
</evidence>
<reference evidence="12" key="2">
    <citation type="submission" date="2020-05" db="UniProtKB">
        <authorList>
            <consortium name="EnsemblMetazoa"/>
        </authorList>
    </citation>
    <scope>IDENTIFICATION</scope>
    <source>
        <strain evidence="12">IAEA</strain>
    </source>
</reference>
<evidence type="ECO:0000256" key="2">
    <source>
        <dbReference type="ARBA" id="ARBA00022670"/>
    </source>
</evidence>
<dbReference type="EnsemblMetazoa" id="GPAI040753-RA">
    <property type="protein sequence ID" value="GPAI040753-PA"/>
    <property type="gene ID" value="GPAI040753"/>
</dbReference>
<organism evidence="12 13">
    <name type="scientific">Glossina pallidipes</name>
    <name type="common">Tsetse fly</name>
    <dbReference type="NCBI Taxonomy" id="7398"/>
    <lineage>
        <taxon>Eukaryota</taxon>
        <taxon>Metazoa</taxon>
        <taxon>Ecdysozoa</taxon>
        <taxon>Arthropoda</taxon>
        <taxon>Hexapoda</taxon>
        <taxon>Insecta</taxon>
        <taxon>Pterygota</taxon>
        <taxon>Neoptera</taxon>
        <taxon>Endopterygota</taxon>
        <taxon>Diptera</taxon>
        <taxon>Brachycera</taxon>
        <taxon>Muscomorpha</taxon>
        <taxon>Hippoboscoidea</taxon>
        <taxon>Glossinidae</taxon>
        <taxon>Glossina</taxon>
    </lineage>
</organism>
<dbReference type="Pfam" id="PF05193">
    <property type="entry name" value="Peptidase_M16_C"/>
    <property type="match status" value="2"/>
</dbReference>
<reference evidence="13" key="1">
    <citation type="submission" date="2014-03" db="EMBL/GenBank/DDBJ databases">
        <authorList>
            <person name="Aksoy S."/>
            <person name="Warren W."/>
            <person name="Wilson R.K."/>
        </authorList>
    </citation>
    <scope>NUCLEOTIDE SEQUENCE [LARGE SCALE GENOMIC DNA]</scope>
    <source>
        <strain evidence="13">IAEA</strain>
    </source>
</reference>
<keyword evidence="2" id="KW-0645">Protease</keyword>
<keyword evidence="5" id="KW-0862">Zinc</keyword>
<keyword evidence="3" id="KW-0479">Metal-binding</keyword>
<dbReference type="PANTHER" id="PTHR43690:SF18">
    <property type="entry name" value="INSULIN-DEGRADING ENZYME-RELATED"/>
    <property type="match status" value="1"/>
</dbReference>
<evidence type="ECO:0000256" key="4">
    <source>
        <dbReference type="ARBA" id="ARBA00022801"/>
    </source>
</evidence>
<feature type="compositionally biased region" description="Polar residues" evidence="8">
    <location>
        <begin position="158"/>
        <end position="168"/>
    </location>
</feature>
<dbReference type="InterPro" id="IPR007863">
    <property type="entry name" value="Peptidase_M16_C"/>
</dbReference>
<feature type="compositionally biased region" description="Acidic residues" evidence="8">
    <location>
        <begin position="175"/>
        <end position="184"/>
    </location>
</feature>
<evidence type="ECO:0000256" key="7">
    <source>
        <dbReference type="RuleBase" id="RU004447"/>
    </source>
</evidence>
<dbReference type="InterPro" id="IPR050626">
    <property type="entry name" value="Peptidase_M16"/>
</dbReference>
<feature type="region of interest" description="Disordered" evidence="8">
    <location>
        <begin position="156"/>
        <end position="199"/>
    </location>
</feature>
<accession>A0A1B0AC39</accession>
<dbReference type="InterPro" id="IPR032632">
    <property type="entry name" value="Peptidase_M16_M"/>
</dbReference>
<dbReference type="AlphaFoldDB" id="A0A1B0AC39"/>